<evidence type="ECO:0000259" key="7">
    <source>
        <dbReference type="PROSITE" id="PS50850"/>
    </source>
</evidence>
<proteinExistence type="predicted"/>
<evidence type="ECO:0000256" key="5">
    <source>
        <dbReference type="ARBA" id="ARBA00023136"/>
    </source>
</evidence>
<dbReference type="PROSITE" id="PS50850">
    <property type="entry name" value="MFS"/>
    <property type="match status" value="1"/>
</dbReference>
<evidence type="ECO:0000256" key="3">
    <source>
        <dbReference type="ARBA" id="ARBA00022692"/>
    </source>
</evidence>
<dbReference type="PANTHER" id="PTHR43791">
    <property type="entry name" value="PERMEASE-RELATED"/>
    <property type="match status" value="1"/>
</dbReference>
<accession>A0AAV9VMA0</accession>
<dbReference type="FunFam" id="1.20.1250.20:FF:000013">
    <property type="entry name" value="MFS general substrate transporter"/>
    <property type="match status" value="1"/>
</dbReference>
<feature type="transmembrane region" description="Helical" evidence="6">
    <location>
        <begin position="206"/>
        <end position="228"/>
    </location>
</feature>
<dbReference type="InterPro" id="IPR036259">
    <property type="entry name" value="MFS_trans_sf"/>
</dbReference>
<name>A0AAV9VMA0_9PEZI</name>
<feature type="transmembrane region" description="Helical" evidence="6">
    <location>
        <begin position="319"/>
        <end position="338"/>
    </location>
</feature>
<keyword evidence="3 6" id="KW-0812">Transmembrane</keyword>
<keyword evidence="2" id="KW-0813">Transport</keyword>
<feature type="transmembrane region" description="Helical" evidence="6">
    <location>
        <begin position="138"/>
        <end position="161"/>
    </location>
</feature>
<keyword evidence="4 6" id="KW-1133">Transmembrane helix</keyword>
<feature type="domain" description="Major facilitator superfamily (MFS) profile" evidence="7">
    <location>
        <begin position="45"/>
        <end position="467"/>
    </location>
</feature>
<comment type="subcellular location">
    <subcellularLocation>
        <location evidence="1">Membrane</location>
        <topology evidence="1">Multi-pass membrane protein</topology>
    </subcellularLocation>
</comment>
<feature type="transmembrane region" description="Helical" evidence="6">
    <location>
        <begin position="173"/>
        <end position="194"/>
    </location>
</feature>
<organism evidence="8 9">
    <name type="scientific">Orbilia blumenaviensis</name>
    <dbReference type="NCBI Taxonomy" id="1796055"/>
    <lineage>
        <taxon>Eukaryota</taxon>
        <taxon>Fungi</taxon>
        <taxon>Dikarya</taxon>
        <taxon>Ascomycota</taxon>
        <taxon>Pezizomycotina</taxon>
        <taxon>Orbiliomycetes</taxon>
        <taxon>Orbiliales</taxon>
        <taxon>Orbiliaceae</taxon>
        <taxon>Orbilia</taxon>
    </lineage>
</organism>
<reference evidence="8 9" key="1">
    <citation type="submission" date="2019-10" db="EMBL/GenBank/DDBJ databases">
        <authorList>
            <person name="Palmer J.M."/>
        </authorList>
    </citation>
    <scope>NUCLEOTIDE SEQUENCE [LARGE SCALE GENOMIC DNA]</scope>
    <source>
        <strain evidence="8 9">TWF730</strain>
    </source>
</reference>
<dbReference type="EMBL" id="JAVHNS010000001">
    <property type="protein sequence ID" value="KAK6363199.1"/>
    <property type="molecule type" value="Genomic_DNA"/>
</dbReference>
<feature type="transmembrane region" description="Helical" evidence="6">
    <location>
        <begin position="438"/>
        <end position="460"/>
    </location>
</feature>
<dbReference type="GO" id="GO:0016020">
    <property type="term" value="C:membrane"/>
    <property type="evidence" value="ECO:0007669"/>
    <property type="project" value="UniProtKB-SubCell"/>
</dbReference>
<dbReference type="InterPro" id="IPR011701">
    <property type="entry name" value="MFS"/>
</dbReference>
<evidence type="ECO:0000256" key="6">
    <source>
        <dbReference type="SAM" id="Phobius"/>
    </source>
</evidence>
<feature type="transmembrane region" description="Helical" evidence="6">
    <location>
        <begin position="113"/>
        <end position="132"/>
    </location>
</feature>
<keyword evidence="9" id="KW-1185">Reference proteome</keyword>
<dbReference type="FunFam" id="1.20.1250.20:FF:000018">
    <property type="entry name" value="MFS transporter permease"/>
    <property type="match status" value="1"/>
</dbReference>
<sequence>MAFRDEKKSEIFDNIALEASDDASDVIEYDEVEQRKIRHRIDRRLVIIIGIIYCISVIDRNNMGSAAVAGMTKELKMNAENNAYSITTLVFFVTYIVFEAPSVVGCRKFGPRLFLPVICLLWGASVIGMGFVKNWHQLLGMRLILGAFEAGYFPGASYLLSTWYNRYELGKRFAAFYVIGSIASAFSGLLAYGLMQMGGLGGISSWRWIFIMEGVITCMIAAAGFVFIPPFPDDPNAHKTWGFLNRSEVNHIIRKVEADRGDVQPEPFTIKRFFQGGKDLKGYVFGLMICMCTLPAYALAFFLPIILNQGMGFSVATSQLLTAPPYLLQGLYQFLFGYISDKYRARGPFIIFNCVLEIIGLVIMGWSGNNGAKYTGVIITCCAMAANLPLTFTYQSNNIRGQWKRAFSSTIMVSMGAVGGIMGSLVFRPQDAPAYRPGLYACLAGAVFTIILSSGLIIYFKWANKKADRGEKILEESETFRFTI</sequence>
<feature type="transmembrane region" description="Helical" evidence="6">
    <location>
        <begin position="282"/>
        <end position="307"/>
    </location>
</feature>
<evidence type="ECO:0000313" key="9">
    <source>
        <dbReference type="Proteomes" id="UP001373714"/>
    </source>
</evidence>
<protein>
    <recommendedName>
        <fullName evidence="7">Major facilitator superfamily (MFS) profile domain-containing protein</fullName>
    </recommendedName>
</protein>
<keyword evidence="5 6" id="KW-0472">Membrane</keyword>
<feature type="transmembrane region" description="Helical" evidence="6">
    <location>
        <begin position="83"/>
        <end position="101"/>
    </location>
</feature>
<evidence type="ECO:0000256" key="4">
    <source>
        <dbReference type="ARBA" id="ARBA00022989"/>
    </source>
</evidence>
<dbReference type="GO" id="GO:0022857">
    <property type="term" value="F:transmembrane transporter activity"/>
    <property type="evidence" value="ECO:0007669"/>
    <property type="project" value="InterPro"/>
</dbReference>
<dbReference type="SUPFAM" id="SSF103473">
    <property type="entry name" value="MFS general substrate transporter"/>
    <property type="match status" value="1"/>
</dbReference>
<evidence type="ECO:0000256" key="2">
    <source>
        <dbReference type="ARBA" id="ARBA00022448"/>
    </source>
</evidence>
<dbReference type="Pfam" id="PF07690">
    <property type="entry name" value="MFS_1"/>
    <property type="match status" value="1"/>
</dbReference>
<gene>
    <name evidence="8" type="ORF">TWF730_000643</name>
</gene>
<evidence type="ECO:0000313" key="8">
    <source>
        <dbReference type="EMBL" id="KAK6363199.1"/>
    </source>
</evidence>
<dbReference type="InterPro" id="IPR020846">
    <property type="entry name" value="MFS_dom"/>
</dbReference>
<feature type="transmembrane region" description="Helical" evidence="6">
    <location>
        <begin position="406"/>
        <end position="426"/>
    </location>
</feature>
<comment type="caution">
    <text evidence="8">The sequence shown here is derived from an EMBL/GenBank/DDBJ whole genome shotgun (WGS) entry which is preliminary data.</text>
</comment>
<dbReference type="AlphaFoldDB" id="A0AAV9VMA0"/>
<dbReference type="Proteomes" id="UP001373714">
    <property type="component" value="Unassembled WGS sequence"/>
</dbReference>
<dbReference type="PANTHER" id="PTHR43791:SF47">
    <property type="entry name" value="MAJOR FACILITATOR SUPERFAMILY (MFS) PROFILE DOMAIN-CONTAINING PROTEIN-RELATED"/>
    <property type="match status" value="1"/>
</dbReference>
<evidence type="ECO:0000256" key="1">
    <source>
        <dbReference type="ARBA" id="ARBA00004141"/>
    </source>
</evidence>
<feature type="transmembrane region" description="Helical" evidence="6">
    <location>
        <begin position="350"/>
        <end position="368"/>
    </location>
</feature>
<dbReference type="Gene3D" id="1.20.1250.20">
    <property type="entry name" value="MFS general substrate transporter like domains"/>
    <property type="match status" value="2"/>
</dbReference>
<feature type="transmembrane region" description="Helical" evidence="6">
    <location>
        <begin position="45"/>
        <end position="63"/>
    </location>
</feature>
<feature type="transmembrane region" description="Helical" evidence="6">
    <location>
        <begin position="374"/>
        <end position="394"/>
    </location>
</feature>